<name>A0AAV4AKS2_9GAST</name>
<comment type="caution">
    <text evidence="2">The sequence shown here is derived from an EMBL/GenBank/DDBJ whole genome shotgun (WGS) entry which is preliminary data.</text>
</comment>
<gene>
    <name evidence="2" type="ORF">PoB_003483400</name>
</gene>
<organism evidence="2 3">
    <name type="scientific">Plakobranchus ocellatus</name>
    <dbReference type="NCBI Taxonomy" id="259542"/>
    <lineage>
        <taxon>Eukaryota</taxon>
        <taxon>Metazoa</taxon>
        <taxon>Spiralia</taxon>
        <taxon>Lophotrochozoa</taxon>
        <taxon>Mollusca</taxon>
        <taxon>Gastropoda</taxon>
        <taxon>Heterobranchia</taxon>
        <taxon>Euthyneura</taxon>
        <taxon>Panpulmonata</taxon>
        <taxon>Sacoglossa</taxon>
        <taxon>Placobranchoidea</taxon>
        <taxon>Plakobranchidae</taxon>
        <taxon>Plakobranchus</taxon>
    </lineage>
</organism>
<accession>A0AAV4AKS2</accession>
<dbReference type="AlphaFoldDB" id="A0AAV4AKS2"/>
<proteinExistence type="predicted"/>
<sequence>MEGFFRFQGGLRYLSSTWPTTNCCESRPQQSDPRLSGPPSGQGADGGARTRDSRVPADLRADSPATEPPPSPSRQGT</sequence>
<keyword evidence="3" id="KW-1185">Reference proteome</keyword>
<evidence type="ECO:0000313" key="2">
    <source>
        <dbReference type="EMBL" id="GFO08329.1"/>
    </source>
</evidence>
<evidence type="ECO:0000313" key="3">
    <source>
        <dbReference type="Proteomes" id="UP000735302"/>
    </source>
</evidence>
<dbReference type="EMBL" id="BLXT01003952">
    <property type="protein sequence ID" value="GFO08329.1"/>
    <property type="molecule type" value="Genomic_DNA"/>
</dbReference>
<feature type="compositionally biased region" description="Pro residues" evidence="1">
    <location>
        <begin position="66"/>
        <end position="77"/>
    </location>
</feature>
<feature type="region of interest" description="Disordered" evidence="1">
    <location>
        <begin position="16"/>
        <end position="77"/>
    </location>
</feature>
<feature type="compositionally biased region" description="Basic and acidic residues" evidence="1">
    <location>
        <begin position="48"/>
        <end position="61"/>
    </location>
</feature>
<protein>
    <submittedName>
        <fullName evidence="2">Acid sensing ion channel 1</fullName>
    </submittedName>
</protein>
<reference evidence="2 3" key="1">
    <citation type="journal article" date="2021" name="Elife">
        <title>Chloroplast acquisition without the gene transfer in kleptoplastic sea slugs, Plakobranchus ocellatus.</title>
        <authorList>
            <person name="Maeda T."/>
            <person name="Takahashi S."/>
            <person name="Yoshida T."/>
            <person name="Shimamura S."/>
            <person name="Takaki Y."/>
            <person name="Nagai Y."/>
            <person name="Toyoda A."/>
            <person name="Suzuki Y."/>
            <person name="Arimoto A."/>
            <person name="Ishii H."/>
            <person name="Satoh N."/>
            <person name="Nishiyama T."/>
            <person name="Hasebe M."/>
            <person name="Maruyama T."/>
            <person name="Minagawa J."/>
            <person name="Obokata J."/>
            <person name="Shigenobu S."/>
        </authorList>
    </citation>
    <scope>NUCLEOTIDE SEQUENCE [LARGE SCALE GENOMIC DNA]</scope>
</reference>
<feature type="compositionally biased region" description="Polar residues" evidence="1">
    <location>
        <begin position="16"/>
        <end position="33"/>
    </location>
</feature>
<dbReference type="Proteomes" id="UP000735302">
    <property type="component" value="Unassembled WGS sequence"/>
</dbReference>
<evidence type="ECO:0000256" key="1">
    <source>
        <dbReference type="SAM" id="MobiDB-lite"/>
    </source>
</evidence>